<name>A0ABX7MP01_9GAMM</name>
<organism evidence="1 2">
    <name type="scientific">Marinobacter salinisoli</name>
    <dbReference type="NCBI Taxonomy" id="2769486"/>
    <lineage>
        <taxon>Bacteria</taxon>
        <taxon>Pseudomonadati</taxon>
        <taxon>Pseudomonadota</taxon>
        <taxon>Gammaproteobacteria</taxon>
        <taxon>Pseudomonadales</taxon>
        <taxon>Marinobacteraceae</taxon>
        <taxon>Marinobacter</taxon>
    </lineage>
</organism>
<sequence>MKDIKIGDWVTSYTAGIWQVYRVIDDFYELRWSLQEEKKKSDRTLICSKRLFNSKWKRSFSSESCHHVFVDLLSSDDVRRISVEFNKNPKLQEAFEKYEPKDSNLLSDIGFSLPESYDYDDFAKEVESLLAGRIAHGLIMDEILEILEGSDVFQYKGKYPQNARIQFFCQNYEISSSELIFRRYRTLNF</sequence>
<keyword evidence="2" id="KW-1185">Reference proteome</keyword>
<reference evidence="1 2" key="1">
    <citation type="submission" date="2021-03" db="EMBL/GenBank/DDBJ databases">
        <title>Genome sequencing of Marinobacter sp. LPB0319.</title>
        <authorList>
            <person name="Kim J."/>
        </authorList>
    </citation>
    <scope>NUCLEOTIDE SEQUENCE [LARGE SCALE GENOMIC DNA]</scope>
    <source>
        <strain evidence="1 2">LPB0319</strain>
    </source>
</reference>
<dbReference type="Proteomes" id="UP000663555">
    <property type="component" value="Chromosome"/>
</dbReference>
<proteinExistence type="predicted"/>
<gene>
    <name evidence="1" type="ORF">LPB19_12545</name>
</gene>
<evidence type="ECO:0000313" key="2">
    <source>
        <dbReference type="Proteomes" id="UP000663555"/>
    </source>
</evidence>
<dbReference type="RefSeq" id="WP_206643239.1">
    <property type="nucleotide sequence ID" value="NZ_CP071247.1"/>
</dbReference>
<accession>A0ABX7MP01</accession>
<evidence type="ECO:0000313" key="1">
    <source>
        <dbReference type="EMBL" id="QSP94017.1"/>
    </source>
</evidence>
<dbReference type="EMBL" id="CP071247">
    <property type="protein sequence ID" value="QSP94017.1"/>
    <property type="molecule type" value="Genomic_DNA"/>
</dbReference>
<protein>
    <submittedName>
        <fullName evidence="1">Uncharacterized protein</fullName>
    </submittedName>
</protein>